<dbReference type="Pfam" id="PF05433">
    <property type="entry name" value="Rick_17kDa_Anti"/>
    <property type="match status" value="1"/>
</dbReference>
<organism evidence="4 7">
    <name type="scientific">Photobacterium angustum</name>
    <dbReference type="NCBI Taxonomy" id="661"/>
    <lineage>
        <taxon>Bacteria</taxon>
        <taxon>Pseudomonadati</taxon>
        <taxon>Pseudomonadota</taxon>
        <taxon>Gammaproteobacteria</taxon>
        <taxon>Vibrionales</taxon>
        <taxon>Vibrionaceae</taxon>
        <taxon>Photobacterium</taxon>
    </lineage>
</organism>
<dbReference type="GO" id="GO:0019867">
    <property type="term" value="C:outer membrane"/>
    <property type="evidence" value="ECO:0007669"/>
    <property type="project" value="InterPro"/>
</dbReference>
<evidence type="ECO:0000259" key="3">
    <source>
        <dbReference type="Pfam" id="PF05433"/>
    </source>
</evidence>
<name>A0A0D8QVS5_PHOAN</name>
<dbReference type="PROSITE" id="PS51257">
    <property type="entry name" value="PROKAR_LIPOPROTEIN"/>
    <property type="match status" value="1"/>
</dbReference>
<gene>
    <name evidence="5" type="ORF">C0W27_17120</name>
    <name evidence="4" type="ORF">C0W41_19760</name>
</gene>
<dbReference type="PANTHER" id="PTHR35603:SF2">
    <property type="entry name" value="OUTER MEMBRANE LIPOPROTEIN"/>
    <property type="match status" value="1"/>
</dbReference>
<comment type="subcellular location">
    <subcellularLocation>
        <location evidence="1">Membrane</location>
    </subcellularLocation>
</comment>
<protein>
    <submittedName>
        <fullName evidence="4">Glycine zipper 2TM domain-containing protein</fullName>
    </submittedName>
</protein>
<evidence type="ECO:0000256" key="2">
    <source>
        <dbReference type="ARBA" id="ARBA00023136"/>
    </source>
</evidence>
<dbReference type="InterPro" id="IPR051407">
    <property type="entry name" value="Bact_OM_lipoprot/Surf_antigen"/>
</dbReference>
<sequence>MKKNMIMGLSALVAISSLSLTGCNEKSHASEPTEATILSVEAVTKTVTTPHQVCEQVAVTHKVAPKDENKVLGTIAGAVAGGVLGHQVGGGNGKKVATVAGAVAGGVAGNMAQGKYQEGHTTTTMEKRCHTENSKTEQTIGYDVTYKLGDDKDTIRMEHKPTGDTLAVKDGKVVI</sequence>
<dbReference type="EMBL" id="PYOY01000015">
    <property type="protein sequence ID" value="PSX04902.1"/>
    <property type="molecule type" value="Genomic_DNA"/>
</dbReference>
<evidence type="ECO:0000313" key="6">
    <source>
        <dbReference type="Proteomes" id="UP000240989"/>
    </source>
</evidence>
<proteinExistence type="predicted"/>
<comment type="caution">
    <text evidence="4">The sequence shown here is derived from an EMBL/GenBank/DDBJ whole genome shotgun (WGS) entry which is preliminary data.</text>
</comment>
<evidence type="ECO:0000256" key="1">
    <source>
        <dbReference type="ARBA" id="ARBA00004370"/>
    </source>
</evidence>
<reference evidence="6 7" key="1">
    <citation type="submission" date="2018-01" db="EMBL/GenBank/DDBJ databases">
        <title>Whole genome sequencing of Histamine producing bacteria.</title>
        <authorList>
            <person name="Butler K."/>
        </authorList>
    </citation>
    <scope>NUCLEOTIDE SEQUENCE [LARGE SCALE GENOMIC DNA]</scope>
    <source>
        <strain evidence="4 7">A2-1</strain>
        <strain evidence="5 6">A6-1</strain>
    </source>
</reference>
<dbReference type="InterPro" id="IPR008816">
    <property type="entry name" value="Gly_zipper_2TM_dom"/>
</dbReference>
<dbReference type="NCBIfam" id="NF008437">
    <property type="entry name" value="PRK11280.1"/>
    <property type="match status" value="1"/>
</dbReference>
<evidence type="ECO:0000313" key="5">
    <source>
        <dbReference type="EMBL" id="PSX06083.1"/>
    </source>
</evidence>
<accession>A0A0D8QVS5</accession>
<evidence type="ECO:0000313" key="4">
    <source>
        <dbReference type="EMBL" id="PSX04902.1"/>
    </source>
</evidence>
<dbReference type="Proteomes" id="UP000240989">
    <property type="component" value="Unassembled WGS sequence"/>
</dbReference>
<evidence type="ECO:0000313" key="7">
    <source>
        <dbReference type="Proteomes" id="UP000241440"/>
    </source>
</evidence>
<dbReference type="AlphaFoldDB" id="A0A0D8QVS5"/>
<keyword evidence="2" id="KW-0472">Membrane</keyword>
<dbReference type="PANTHER" id="PTHR35603">
    <property type="match status" value="1"/>
</dbReference>
<dbReference type="EMBL" id="PYOU01000017">
    <property type="protein sequence ID" value="PSX06083.1"/>
    <property type="molecule type" value="Genomic_DNA"/>
</dbReference>
<dbReference type="Proteomes" id="UP000241440">
    <property type="component" value="Unassembled WGS sequence"/>
</dbReference>
<keyword evidence="6" id="KW-1185">Reference proteome</keyword>
<feature type="domain" description="Glycine zipper 2TM" evidence="3">
    <location>
        <begin position="72"/>
        <end position="112"/>
    </location>
</feature>